<dbReference type="RefSeq" id="WP_080523655.1">
    <property type="nucleotide sequence ID" value="NZ_LPUF01000002.1"/>
</dbReference>
<dbReference type="EMBL" id="LPUF01000002">
    <property type="protein sequence ID" value="OQK16277.1"/>
    <property type="molecule type" value="Genomic_DNA"/>
</dbReference>
<dbReference type="Gene3D" id="3.40.50.12780">
    <property type="entry name" value="N-terminal domain of ligase-like"/>
    <property type="match status" value="1"/>
</dbReference>
<dbReference type="PANTHER" id="PTHR43201:SF5">
    <property type="entry name" value="MEDIUM-CHAIN ACYL-COA LIGASE ACSF2, MITOCHONDRIAL"/>
    <property type="match status" value="1"/>
</dbReference>
<evidence type="ECO:0000259" key="3">
    <source>
        <dbReference type="Pfam" id="PF00501"/>
    </source>
</evidence>
<dbReference type="Proteomes" id="UP000191980">
    <property type="component" value="Unassembled WGS sequence"/>
</dbReference>
<dbReference type="GO" id="GO:0031956">
    <property type="term" value="F:medium-chain fatty acid-CoA ligase activity"/>
    <property type="evidence" value="ECO:0007669"/>
    <property type="project" value="TreeGrafter"/>
</dbReference>
<dbReference type="PANTHER" id="PTHR43201">
    <property type="entry name" value="ACYL-COA SYNTHETASE"/>
    <property type="match status" value="1"/>
</dbReference>
<keyword evidence="2" id="KW-0436">Ligase</keyword>
<keyword evidence="6" id="KW-1185">Reference proteome</keyword>
<accession>A0A1V8M3Y2</accession>
<organism evidence="5 6">
    <name type="scientific">Methyloprofundus sedimenti</name>
    <dbReference type="NCBI Taxonomy" id="1420851"/>
    <lineage>
        <taxon>Bacteria</taxon>
        <taxon>Pseudomonadati</taxon>
        <taxon>Pseudomonadota</taxon>
        <taxon>Gammaproteobacteria</taxon>
        <taxon>Methylococcales</taxon>
        <taxon>Methylococcaceae</taxon>
        <taxon>Methyloprofundus</taxon>
    </lineage>
</organism>
<feature type="domain" description="AMP-binding enzyme C-terminal" evidence="4">
    <location>
        <begin position="399"/>
        <end position="474"/>
    </location>
</feature>
<feature type="domain" description="AMP-dependent synthetase/ligase" evidence="3">
    <location>
        <begin position="11"/>
        <end position="349"/>
    </location>
</feature>
<evidence type="ECO:0000256" key="1">
    <source>
        <dbReference type="ARBA" id="ARBA00006432"/>
    </source>
</evidence>
<name>A0A1V8M3Y2_9GAMM</name>
<sequence>MVPISQLLEFAALSWPDRPAIIEKDGYMSYGELYAQTELLKAELLHLGLTKGQGLGVMGRNGSAFVAMMLAGMGCGAVVLPISHQLKAAEVNCLIKDTKLHAVIDDQSGVQPVDNELTMISFVRQDLRFAWLEPVKDGPVTPLSDAAFIRYTSGTTGSCKGVVLSHNSIIQRVDAASKALNLTPDDAVLWVLPMAFHFLVTVLVYLRSGASLIVCKDLLAQTIIHDANQHHATLLYASPMHFRLLAADLSAKQMPTLKYAISTSAGLPGNIAEAFAQRFNLQVTQAYGIIEIGLPLLDSLLGKEKNPQSVGFPATGFSVELLNDDNEPVAEGEVGRLAIRGSGMFDAYLKPWQTAEQVMVNGWFMTGDLALREVDGRIVICGREKTMINVSGNKAFPEEIEAVLDRHRAIEGSRVYGQVHPLMGEIVCAEVVLVKNIKLDVEDVLRFCRSQLSTYKVPQRLSQVEHIAQTQSGKLKRIWSS</sequence>
<gene>
    <name evidence="5" type="ORF">AU255_14395</name>
</gene>
<dbReference type="GO" id="GO:0006631">
    <property type="term" value="P:fatty acid metabolic process"/>
    <property type="evidence" value="ECO:0007669"/>
    <property type="project" value="TreeGrafter"/>
</dbReference>
<dbReference type="Pfam" id="PF00501">
    <property type="entry name" value="AMP-binding"/>
    <property type="match status" value="1"/>
</dbReference>
<evidence type="ECO:0000256" key="2">
    <source>
        <dbReference type="ARBA" id="ARBA00022598"/>
    </source>
</evidence>
<dbReference type="InterPro" id="IPR025110">
    <property type="entry name" value="AMP-bd_C"/>
</dbReference>
<evidence type="ECO:0000259" key="4">
    <source>
        <dbReference type="Pfam" id="PF13193"/>
    </source>
</evidence>
<dbReference type="OrthoDB" id="9803968at2"/>
<dbReference type="InterPro" id="IPR000873">
    <property type="entry name" value="AMP-dep_synth/lig_dom"/>
</dbReference>
<dbReference type="SUPFAM" id="SSF56801">
    <property type="entry name" value="Acetyl-CoA synthetase-like"/>
    <property type="match status" value="1"/>
</dbReference>
<dbReference type="Pfam" id="PF13193">
    <property type="entry name" value="AMP-binding_C"/>
    <property type="match status" value="1"/>
</dbReference>
<dbReference type="Gene3D" id="3.30.300.30">
    <property type="match status" value="1"/>
</dbReference>
<dbReference type="STRING" id="1420851.AU255_14395"/>
<evidence type="ECO:0008006" key="7">
    <source>
        <dbReference type="Google" id="ProtNLM"/>
    </source>
</evidence>
<dbReference type="InterPro" id="IPR042099">
    <property type="entry name" value="ANL_N_sf"/>
</dbReference>
<evidence type="ECO:0000313" key="5">
    <source>
        <dbReference type="EMBL" id="OQK16277.1"/>
    </source>
</evidence>
<protein>
    <recommendedName>
        <fullName evidence="7">Long-chain fatty acid--CoA ligase</fullName>
    </recommendedName>
</protein>
<comment type="caution">
    <text evidence="5">The sequence shown here is derived from an EMBL/GenBank/DDBJ whole genome shotgun (WGS) entry which is preliminary data.</text>
</comment>
<reference evidence="5 6" key="1">
    <citation type="submission" date="2015-12" db="EMBL/GenBank/DDBJ databases">
        <authorList>
            <person name="Shamseldin A."/>
            <person name="Moawad H."/>
            <person name="Abd El-Rahim W.M."/>
            <person name="Sadowsky M.J."/>
        </authorList>
    </citation>
    <scope>NUCLEOTIDE SEQUENCE [LARGE SCALE GENOMIC DNA]</scope>
    <source>
        <strain evidence="5 6">WF1</strain>
    </source>
</reference>
<proteinExistence type="inferred from homology"/>
<dbReference type="InterPro" id="IPR045851">
    <property type="entry name" value="AMP-bd_C_sf"/>
</dbReference>
<comment type="similarity">
    <text evidence="1">Belongs to the ATP-dependent AMP-binding enzyme family.</text>
</comment>
<evidence type="ECO:0000313" key="6">
    <source>
        <dbReference type="Proteomes" id="UP000191980"/>
    </source>
</evidence>
<dbReference type="AlphaFoldDB" id="A0A1V8M3Y2"/>